<gene>
    <name evidence="1" type="ORF">NM688_g9249</name>
</gene>
<reference evidence="1" key="1">
    <citation type="submission" date="2022-07" db="EMBL/GenBank/DDBJ databases">
        <title>Genome Sequence of Phlebia brevispora.</title>
        <authorList>
            <person name="Buettner E."/>
        </authorList>
    </citation>
    <scope>NUCLEOTIDE SEQUENCE</scope>
    <source>
        <strain evidence="1">MPL23</strain>
    </source>
</reference>
<accession>A0ACC1RHR5</accession>
<evidence type="ECO:0000313" key="2">
    <source>
        <dbReference type="Proteomes" id="UP001148662"/>
    </source>
</evidence>
<evidence type="ECO:0000313" key="1">
    <source>
        <dbReference type="EMBL" id="KAJ3519801.1"/>
    </source>
</evidence>
<sequence length="102" mass="11076">MSFALRRFPTTLRPALASTKPQRIGLQLCIRLMSTQPKDYEFILTSRPSQGVGLITLNRPKALNALSSPLFLELNEALANFDADDEVGAIVVTGGERAFAGV</sequence>
<keyword evidence="2" id="KW-1185">Reference proteome</keyword>
<protein>
    <submittedName>
        <fullName evidence="1">Uncharacterized protein</fullName>
    </submittedName>
</protein>
<dbReference type="EMBL" id="JANHOG010002803">
    <property type="protein sequence ID" value="KAJ3519801.1"/>
    <property type="molecule type" value="Genomic_DNA"/>
</dbReference>
<organism evidence="1 2">
    <name type="scientific">Phlebia brevispora</name>
    <dbReference type="NCBI Taxonomy" id="194682"/>
    <lineage>
        <taxon>Eukaryota</taxon>
        <taxon>Fungi</taxon>
        <taxon>Dikarya</taxon>
        <taxon>Basidiomycota</taxon>
        <taxon>Agaricomycotina</taxon>
        <taxon>Agaricomycetes</taxon>
        <taxon>Polyporales</taxon>
        <taxon>Meruliaceae</taxon>
        <taxon>Phlebia</taxon>
    </lineage>
</organism>
<dbReference type="Proteomes" id="UP001148662">
    <property type="component" value="Unassembled WGS sequence"/>
</dbReference>
<proteinExistence type="predicted"/>
<name>A0ACC1RHR5_9APHY</name>
<comment type="caution">
    <text evidence="1">The sequence shown here is derived from an EMBL/GenBank/DDBJ whole genome shotgun (WGS) entry which is preliminary data.</text>
</comment>